<dbReference type="InterPro" id="IPR002901">
    <property type="entry name" value="MGlyc_endo_b_GlcNAc-like_dom"/>
</dbReference>
<accession>S3K0R2</accession>
<reference evidence="2 3" key="1">
    <citation type="submission" date="2013-04" db="EMBL/GenBank/DDBJ databases">
        <title>The Genome Sequence of Treponema maltophilum ATCC 51939.</title>
        <authorList>
            <consortium name="The Broad Institute Genomics Platform"/>
            <person name="Earl A."/>
            <person name="Ward D."/>
            <person name="Feldgarden M."/>
            <person name="Gevers D."/>
            <person name="Leonetti C."/>
            <person name="Blanton J.M."/>
            <person name="Dewhirst F.E."/>
            <person name="Izard J."/>
            <person name="Walker B."/>
            <person name="Young S."/>
            <person name="Zeng Q."/>
            <person name="Gargeya S."/>
            <person name="Fitzgerald M."/>
            <person name="Haas B."/>
            <person name="Abouelleil A."/>
            <person name="Allen A.W."/>
            <person name="Alvarado L."/>
            <person name="Arachchi H.M."/>
            <person name="Berlin A.M."/>
            <person name="Chapman S.B."/>
            <person name="Gainer-Dewar J."/>
            <person name="Goldberg J."/>
            <person name="Griggs A."/>
            <person name="Gujja S."/>
            <person name="Hansen M."/>
            <person name="Howarth C."/>
            <person name="Imamovic A."/>
            <person name="Ireland A."/>
            <person name="Larimer J."/>
            <person name="McCowan C."/>
            <person name="Murphy C."/>
            <person name="Pearson M."/>
            <person name="Poon T.W."/>
            <person name="Priest M."/>
            <person name="Roberts A."/>
            <person name="Saif S."/>
            <person name="Shea T."/>
            <person name="Sisk P."/>
            <person name="Sykes S."/>
            <person name="Wortman J."/>
            <person name="Nusbaum C."/>
            <person name="Birren B."/>
        </authorList>
    </citation>
    <scope>NUCLEOTIDE SEQUENCE [LARGE SCALE GENOMIC DNA]</scope>
    <source>
        <strain evidence="2 3">ATCC 51939</strain>
    </source>
</reference>
<dbReference type="AlphaFoldDB" id="S3K0R2"/>
<keyword evidence="3" id="KW-1185">Reference proteome</keyword>
<evidence type="ECO:0000259" key="1">
    <source>
        <dbReference type="Pfam" id="PF01832"/>
    </source>
</evidence>
<dbReference type="Pfam" id="PF01832">
    <property type="entry name" value="Glucosaminidase"/>
    <property type="match status" value="1"/>
</dbReference>
<proteinExistence type="predicted"/>
<organism evidence="2 3">
    <name type="scientific">Treponema maltophilum ATCC 51939</name>
    <dbReference type="NCBI Taxonomy" id="1125699"/>
    <lineage>
        <taxon>Bacteria</taxon>
        <taxon>Pseudomonadati</taxon>
        <taxon>Spirochaetota</taxon>
        <taxon>Spirochaetia</taxon>
        <taxon>Spirochaetales</taxon>
        <taxon>Treponemataceae</taxon>
        <taxon>Treponema</taxon>
    </lineage>
</organism>
<dbReference type="PATRIC" id="fig|1125699.3.peg.812"/>
<dbReference type="EMBL" id="ATFF01000006">
    <property type="protein sequence ID" value="EPF30481.1"/>
    <property type="molecule type" value="Genomic_DNA"/>
</dbReference>
<dbReference type="GO" id="GO:0004040">
    <property type="term" value="F:amidase activity"/>
    <property type="evidence" value="ECO:0007669"/>
    <property type="project" value="InterPro"/>
</dbReference>
<dbReference type="eggNOG" id="COG0860">
    <property type="taxonomic scope" value="Bacteria"/>
</dbReference>
<comment type="caution">
    <text evidence="2">The sequence shown here is derived from an EMBL/GenBank/DDBJ whole genome shotgun (WGS) entry which is preliminary data.</text>
</comment>
<dbReference type="Proteomes" id="UP000014541">
    <property type="component" value="Unassembled WGS sequence"/>
</dbReference>
<evidence type="ECO:0000313" key="3">
    <source>
        <dbReference type="Proteomes" id="UP000014541"/>
    </source>
</evidence>
<gene>
    <name evidence="2" type="ORF">HMPREF9194_00798</name>
</gene>
<feature type="domain" description="Mannosyl-glycoprotein endo-beta-N-acetylglucosamidase-like" evidence="1">
    <location>
        <begin position="74"/>
        <end position="196"/>
    </location>
</feature>
<evidence type="ECO:0000313" key="2">
    <source>
        <dbReference type="EMBL" id="EPF30481.1"/>
    </source>
</evidence>
<name>S3K0R2_TREMA</name>
<dbReference type="OrthoDB" id="9763643at2"/>
<sequence length="199" mass="21883">MFVPIFACAALFFSCVSLSPLRREGQNAVAAKELAFPSVVIADAGIKTASALEAFFIAEVPDADVLKVRRLAALYIIEASFEGINSDIAFAQMCLETGFLRFGGLITEDMYNFCGLGAIDENNPGCRFNSEQEGVRAHIQHLKAYGSTEDLRMPLADPRYRWVQPKGKAPDVYALSGTWASDRQYGEKLAGILKRMARF</sequence>
<protein>
    <recommendedName>
        <fullName evidence="1">Mannosyl-glycoprotein endo-beta-N-acetylglucosamidase-like domain-containing protein</fullName>
    </recommendedName>
</protein>
<dbReference type="HOGENOM" id="CLU_092082_1_0_12"/>
<dbReference type="STRING" id="1125699.HMPREF9194_00798"/>
<dbReference type="Gene3D" id="1.10.530.10">
    <property type="match status" value="1"/>
</dbReference>